<keyword evidence="3" id="KW-0479">Metal-binding</keyword>
<evidence type="ECO:0000256" key="9">
    <source>
        <dbReference type="ARBA" id="ARBA00023163"/>
    </source>
</evidence>
<name>A0AAV8VRQ7_9CUCU</name>
<evidence type="ECO:0000256" key="8">
    <source>
        <dbReference type="ARBA" id="ARBA00023125"/>
    </source>
</evidence>
<dbReference type="GO" id="GO:0043565">
    <property type="term" value="F:sequence-specific DNA binding"/>
    <property type="evidence" value="ECO:0007669"/>
    <property type="project" value="InterPro"/>
</dbReference>
<dbReference type="Proteomes" id="UP001159042">
    <property type="component" value="Unassembled WGS sequence"/>
</dbReference>
<keyword evidence="9" id="KW-0804">Transcription</keyword>
<dbReference type="PROSITE" id="PS50950">
    <property type="entry name" value="ZF_THAP"/>
    <property type="match status" value="1"/>
</dbReference>
<dbReference type="AlphaFoldDB" id="A0AAV8VRQ7"/>
<feature type="region of interest" description="Disordered" evidence="13">
    <location>
        <begin position="287"/>
        <end position="322"/>
    </location>
</feature>
<evidence type="ECO:0000256" key="3">
    <source>
        <dbReference type="ARBA" id="ARBA00022723"/>
    </source>
</evidence>
<gene>
    <name evidence="15" type="ORF">NQ315_013921</name>
</gene>
<protein>
    <recommendedName>
        <fullName evidence="14">THAP-type domain-containing protein</fullName>
    </recommendedName>
</protein>
<proteinExistence type="inferred from homology"/>
<evidence type="ECO:0000256" key="13">
    <source>
        <dbReference type="SAM" id="MobiDB-lite"/>
    </source>
</evidence>
<evidence type="ECO:0000256" key="11">
    <source>
        <dbReference type="ARBA" id="ARBA00023306"/>
    </source>
</evidence>
<keyword evidence="10" id="KW-0539">Nucleus</keyword>
<keyword evidence="5" id="KW-0862">Zinc</keyword>
<dbReference type="InterPro" id="IPR026516">
    <property type="entry name" value="THAP1/10"/>
</dbReference>
<evidence type="ECO:0000256" key="4">
    <source>
        <dbReference type="ARBA" id="ARBA00022771"/>
    </source>
</evidence>
<evidence type="ECO:0000256" key="5">
    <source>
        <dbReference type="ARBA" id="ARBA00022833"/>
    </source>
</evidence>
<dbReference type="GO" id="GO:0005654">
    <property type="term" value="C:nucleoplasm"/>
    <property type="evidence" value="ECO:0007669"/>
    <property type="project" value="UniProtKB-SubCell"/>
</dbReference>
<keyword evidence="16" id="KW-1185">Reference proteome</keyword>
<evidence type="ECO:0000256" key="7">
    <source>
        <dbReference type="ARBA" id="ARBA00023054"/>
    </source>
</evidence>
<evidence type="ECO:0000256" key="2">
    <source>
        <dbReference type="ARBA" id="ARBA00006177"/>
    </source>
</evidence>
<sequence length="322" mass="36173">MPVVYCSVFGCTTKRGTGLSFFRCPKDETRCPIWRKRLGFYGNHRYASITPEQCYERIKICSLHFTDNSFMTISKQRLNYDAVPSLFLSRAPTSTDNPDTDNFDTTTKVEGETNTPNNDACVQTDTLFLPRASTSTDNPDMDNFATTVEVEDNFATTIKVEDEINRTQHNDAGFQTDTLLLSRASTSADNPDIKVEDNFPTTIKVENETNTTNNKACFQTDMLFLSMASTSIDNPDKDNFATTIKIEAETNKTHNDACVQTDACNQTNICVQTDTVVTKDVCCQTTQTRSSSTPRTKGPKREIEAVQDQVRNSGRKRRLRTD</sequence>
<keyword evidence="8 12" id="KW-0238">DNA-binding</keyword>
<organism evidence="15 16">
    <name type="scientific">Exocentrus adspersus</name>
    <dbReference type="NCBI Taxonomy" id="1586481"/>
    <lineage>
        <taxon>Eukaryota</taxon>
        <taxon>Metazoa</taxon>
        <taxon>Ecdysozoa</taxon>
        <taxon>Arthropoda</taxon>
        <taxon>Hexapoda</taxon>
        <taxon>Insecta</taxon>
        <taxon>Pterygota</taxon>
        <taxon>Neoptera</taxon>
        <taxon>Endopterygota</taxon>
        <taxon>Coleoptera</taxon>
        <taxon>Polyphaga</taxon>
        <taxon>Cucujiformia</taxon>
        <taxon>Chrysomeloidea</taxon>
        <taxon>Cerambycidae</taxon>
        <taxon>Lamiinae</taxon>
        <taxon>Acanthocinini</taxon>
        <taxon>Exocentrus</taxon>
    </lineage>
</organism>
<keyword evidence="4 12" id="KW-0863">Zinc-finger</keyword>
<dbReference type="SMART" id="SM00980">
    <property type="entry name" value="THAP"/>
    <property type="match status" value="1"/>
</dbReference>
<evidence type="ECO:0000313" key="16">
    <source>
        <dbReference type="Proteomes" id="UP001159042"/>
    </source>
</evidence>
<dbReference type="Gene3D" id="6.20.210.20">
    <property type="entry name" value="THAP domain"/>
    <property type="match status" value="1"/>
</dbReference>
<dbReference type="GO" id="GO:0008270">
    <property type="term" value="F:zinc ion binding"/>
    <property type="evidence" value="ECO:0007669"/>
    <property type="project" value="UniProtKB-KW"/>
</dbReference>
<evidence type="ECO:0000256" key="1">
    <source>
        <dbReference type="ARBA" id="ARBA00004642"/>
    </source>
</evidence>
<comment type="similarity">
    <text evidence="2">Belongs to the THAP1 family.</text>
</comment>
<keyword evidence="7" id="KW-0175">Coiled coil</keyword>
<feature type="compositionally biased region" description="Basic residues" evidence="13">
    <location>
        <begin position="313"/>
        <end position="322"/>
    </location>
</feature>
<evidence type="ECO:0000256" key="10">
    <source>
        <dbReference type="ARBA" id="ARBA00023242"/>
    </source>
</evidence>
<reference evidence="15 16" key="1">
    <citation type="journal article" date="2023" name="Insect Mol. Biol.">
        <title>Genome sequencing provides insights into the evolution of gene families encoding plant cell wall-degrading enzymes in longhorned beetles.</title>
        <authorList>
            <person name="Shin N.R."/>
            <person name="Okamura Y."/>
            <person name="Kirsch R."/>
            <person name="Pauchet Y."/>
        </authorList>
    </citation>
    <scope>NUCLEOTIDE SEQUENCE [LARGE SCALE GENOMIC DNA]</scope>
    <source>
        <strain evidence="15">EAD_L_NR</strain>
    </source>
</reference>
<keyword evidence="6" id="KW-0805">Transcription regulation</keyword>
<dbReference type="Pfam" id="PF05485">
    <property type="entry name" value="THAP"/>
    <property type="match status" value="1"/>
</dbReference>
<comment type="caution">
    <text evidence="15">The sequence shown here is derived from an EMBL/GenBank/DDBJ whole genome shotgun (WGS) entry which is preliminary data.</text>
</comment>
<dbReference type="PANTHER" id="PTHR46600:SF1">
    <property type="entry name" value="THAP DOMAIN-CONTAINING PROTEIN 1"/>
    <property type="match status" value="1"/>
</dbReference>
<dbReference type="InterPro" id="IPR038441">
    <property type="entry name" value="THAP_Znf_sf"/>
</dbReference>
<accession>A0AAV8VRQ7</accession>
<keyword evidence="11" id="KW-0131">Cell cycle</keyword>
<dbReference type="SUPFAM" id="SSF57716">
    <property type="entry name" value="Glucocorticoid receptor-like (DNA-binding domain)"/>
    <property type="match status" value="1"/>
</dbReference>
<evidence type="ECO:0000256" key="6">
    <source>
        <dbReference type="ARBA" id="ARBA00023015"/>
    </source>
</evidence>
<dbReference type="InterPro" id="IPR006612">
    <property type="entry name" value="THAP_Znf"/>
</dbReference>
<evidence type="ECO:0000256" key="12">
    <source>
        <dbReference type="PROSITE-ProRule" id="PRU00309"/>
    </source>
</evidence>
<feature type="compositionally biased region" description="Low complexity" evidence="13">
    <location>
        <begin position="287"/>
        <end position="296"/>
    </location>
</feature>
<feature type="domain" description="THAP-type" evidence="14">
    <location>
        <begin position="1"/>
        <end position="87"/>
    </location>
</feature>
<dbReference type="EMBL" id="JANEYG010000040">
    <property type="protein sequence ID" value="KAJ8916717.1"/>
    <property type="molecule type" value="Genomic_DNA"/>
</dbReference>
<evidence type="ECO:0000259" key="14">
    <source>
        <dbReference type="PROSITE" id="PS50950"/>
    </source>
</evidence>
<dbReference type="PANTHER" id="PTHR46600">
    <property type="entry name" value="THAP DOMAIN-CONTAINING"/>
    <property type="match status" value="1"/>
</dbReference>
<dbReference type="SMART" id="SM00692">
    <property type="entry name" value="DM3"/>
    <property type="match status" value="1"/>
</dbReference>
<comment type="subcellular location">
    <subcellularLocation>
        <location evidence="1">Nucleus</location>
        <location evidence="1">Nucleoplasm</location>
    </subcellularLocation>
</comment>
<evidence type="ECO:0000313" key="15">
    <source>
        <dbReference type="EMBL" id="KAJ8916717.1"/>
    </source>
</evidence>